<evidence type="ECO:0000313" key="2">
    <source>
        <dbReference type="EMBL" id="KAF7258947.1"/>
    </source>
</evidence>
<organism evidence="2 3">
    <name type="scientific">Paragonimus skrjabini miyazakii</name>
    <dbReference type="NCBI Taxonomy" id="59628"/>
    <lineage>
        <taxon>Eukaryota</taxon>
        <taxon>Metazoa</taxon>
        <taxon>Spiralia</taxon>
        <taxon>Lophotrochozoa</taxon>
        <taxon>Platyhelminthes</taxon>
        <taxon>Trematoda</taxon>
        <taxon>Digenea</taxon>
        <taxon>Plagiorchiida</taxon>
        <taxon>Troglotremata</taxon>
        <taxon>Troglotrematidae</taxon>
        <taxon>Paragonimus</taxon>
    </lineage>
</organism>
<dbReference type="Proteomes" id="UP000822476">
    <property type="component" value="Unassembled WGS sequence"/>
</dbReference>
<reference evidence="2" key="1">
    <citation type="submission" date="2019-07" db="EMBL/GenBank/DDBJ databases">
        <title>Annotation for the trematode Paragonimus miyazaki's.</title>
        <authorList>
            <person name="Choi Y.-J."/>
        </authorList>
    </citation>
    <scope>NUCLEOTIDE SEQUENCE</scope>
    <source>
        <strain evidence="2">Japan</strain>
    </source>
</reference>
<name>A0A8S9Z778_9TREM</name>
<gene>
    <name evidence="2" type="ORF">EG68_04451</name>
</gene>
<feature type="coiled-coil region" evidence="1">
    <location>
        <begin position="61"/>
        <end position="121"/>
    </location>
</feature>
<evidence type="ECO:0000256" key="1">
    <source>
        <dbReference type="SAM" id="Coils"/>
    </source>
</evidence>
<dbReference type="AlphaFoldDB" id="A0A8S9Z778"/>
<keyword evidence="1" id="KW-0175">Coiled coil</keyword>
<dbReference type="EMBL" id="JTDE01001452">
    <property type="protein sequence ID" value="KAF7258947.1"/>
    <property type="molecule type" value="Genomic_DNA"/>
</dbReference>
<protein>
    <submittedName>
        <fullName evidence="2">Uncharacterized protein</fullName>
    </submittedName>
</protein>
<dbReference type="OrthoDB" id="10291248at2759"/>
<accession>A0A8S9Z778</accession>
<comment type="caution">
    <text evidence="2">The sequence shown here is derived from an EMBL/GenBank/DDBJ whole genome shotgun (WGS) entry which is preliminary data.</text>
</comment>
<keyword evidence="3" id="KW-1185">Reference proteome</keyword>
<proteinExistence type="predicted"/>
<evidence type="ECO:0000313" key="3">
    <source>
        <dbReference type="Proteomes" id="UP000822476"/>
    </source>
</evidence>
<sequence length="925" mass="106955">MHPSKVYDEEIVRQTTKNKLEQLIRSTQMMLKSPKREAFTKTERELINSEEIALINDKQDLADFERQLEVLSNIVNRVDQRFEDRRAAEAALQQTLTTCQNESQQEHLKQAQREQLELLHRKYMEDFKGILASVSDSDSDEHIQQVTEHMWLLQKNLERQLNNITPAPEPLLQLSKETAEENTRLFHKKRLRRLTCNLKHQLAGPLNDFATDNEKKAIDWLGSVLERTDSDSVYYERQYQDLEATAKTIENRFISRSKANEAFQNALNNCYIAMAKMNIHEPGCQPLSPTKKRQLQSLYYDYKTQFQDLSNPSFAVTQSGEIRHRTQEIEELRENLDKDWKKMCTEPANSNAPSPSYTIKTPSETDMFHLHELVRQVQTQMQGPYKAFITELEQNGLVWVTSNHKRDDLGQAECDLQREAMSDIMRLVKKRFSARVQAKEALRVALLEKRRLLEHVTSRVSRSLSINEAAHDQLQAIINKYQSTFDGIQMTNQSPSLLSVIEDQTNYIVDIVEKFEHDWNLCFEGSLKQLQEESVSATALEISRLEAKSKLAEVTSDLQRKLSEQPFAWYATTREKAGLEWIQSALSNKEAEQSYYERQTQVLLVTEDLIRQRMDERTRAIQLLTTSFQLCKEALDQTKAKSKRNVDDRLHSILRDYQSASEALQQNACQAESADDIELITQSLEQLHQKFIHDWTVQSGDVMESTNSQTAHMVNGSCVTDLKSSPKLRQLADLIDRLEQKVRDTATPFITPLEKMGLRGIQAGLNRDEPLDTERVHRQLDALHELASTIICREIARQNAKEEFQKALVEFRRRLFKMTVHPLNNTVDQLNRIQQTKSICANCEDRFERLQALEGPPKNDVNIASLTKAFQDLCNELWIKWNEAAGEVDPSAISGIRIHHTNEAFKSPIYQTVLTLKHNQSQWTS</sequence>